<gene>
    <name evidence="4" type="ORF">LCGC14_0213730</name>
</gene>
<dbReference type="SUPFAM" id="SSF82679">
    <property type="entry name" value="N-utilization substance G protein NusG, N-terminal domain"/>
    <property type="match status" value="1"/>
</dbReference>
<dbReference type="Pfam" id="PF02357">
    <property type="entry name" value="NusG"/>
    <property type="match status" value="1"/>
</dbReference>
<evidence type="ECO:0000313" key="4">
    <source>
        <dbReference type="EMBL" id="KKN91898.1"/>
    </source>
</evidence>
<dbReference type="InterPro" id="IPR036735">
    <property type="entry name" value="NGN_dom_sf"/>
</dbReference>
<feature type="region of interest" description="Disordered" evidence="2">
    <location>
        <begin position="47"/>
        <end position="94"/>
    </location>
</feature>
<feature type="domain" description="NusG-like N-terminal" evidence="3">
    <location>
        <begin position="11"/>
        <end position="57"/>
    </location>
</feature>
<accession>A0A0F9XIU5</accession>
<protein>
    <recommendedName>
        <fullName evidence="3">NusG-like N-terminal domain-containing protein</fullName>
    </recommendedName>
</protein>
<dbReference type="InterPro" id="IPR006645">
    <property type="entry name" value="NGN-like_dom"/>
</dbReference>
<dbReference type="Gene3D" id="3.30.70.940">
    <property type="entry name" value="NusG, N-terminal domain"/>
    <property type="match status" value="1"/>
</dbReference>
<dbReference type="AlphaFoldDB" id="A0A0F9XIU5"/>
<sequence length="94" mass="10727">MNNQMELTDIAWYLIQCESRHNENAGEHLARQGFECFNPTASVGRFDSRKVKRQDQPVSRLHLHQNKNSKQSDRMHSPEAPTGSGHMRAHVACA</sequence>
<keyword evidence="1" id="KW-0804">Transcription</keyword>
<comment type="caution">
    <text evidence="4">The sequence shown here is derived from an EMBL/GenBank/DDBJ whole genome shotgun (WGS) entry which is preliminary data.</text>
</comment>
<evidence type="ECO:0000256" key="1">
    <source>
        <dbReference type="ARBA" id="ARBA00023163"/>
    </source>
</evidence>
<dbReference type="EMBL" id="LAZR01000099">
    <property type="protein sequence ID" value="KKN91898.1"/>
    <property type="molecule type" value="Genomic_DNA"/>
</dbReference>
<evidence type="ECO:0000256" key="2">
    <source>
        <dbReference type="SAM" id="MobiDB-lite"/>
    </source>
</evidence>
<reference evidence="4" key="1">
    <citation type="journal article" date="2015" name="Nature">
        <title>Complex archaea that bridge the gap between prokaryotes and eukaryotes.</title>
        <authorList>
            <person name="Spang A."/>
            <person name="Saw J.H."/>
            <person name="Jorgensen S.L."/>
            <person name="Zaremba-Niedzwiedzka K."/>
            <person name="Martijn J."/>
            <person name="Lind A.E."/>
            <person name="van Eijk R."/>
            <person name="Schleper C."/>
            <person name="Guy L."/>
            <person name="Ettema T.J."/>
        </authorList>
    </citation>
    <scope>NUCLEOTIDE SEQUENCE</scope>
</reference>
<evidence type="ECO:0000259" key="3">
    <source>
        <dbReference type="Pfam" id="PF02357"/>
    </source>
</evidence>
<name>A0A0F9XIU5_9ZZZZ</name>
<dbReference type="GO" id="GO:0006354">
    <property type="term" value="P:DNA-templated transcription elongation"/>
    <property type="evidence" value="ECO:0007669"/>
    <property type="project" value="InterPro"/>
</dbReference>
<organism evidence="4">
    <name type="scientific">marine sediment metagenome</name>
    <dbReference type="NCBI Taxonomy" id="412755"/>
    <lineage>
        <taxon>unclassified sequences</taxon>
        <taxon>metagenomes</taxon>
        <taxon>ecological metagenomes</taxon>
    </lineage>
</organism>
<proteinExistence type="predicted"/>